<feature type="compositionally biased region" description="Basic residues" evidence="2">
    <location>
        <begin position="60"/>
        <end position="80"/>
    </location>
</feature>
<organism evidence="4 5">
    <name type="scientific">Calicophoron daubneyi</name>
    <name type="common">Rumen fluke</name>
    <name type="synonym">Paramphistomum daubneyi</name>
    <dbReference type="NCBI Taxonomy" id="300641"/>
    <lineage>
        <taxon>Eukaryota</taxon>
        <taxon>Metazoa</taxon>
        <taxon>Spiralia</taxon>
        <taxon>Lophotrochozoa</taxon>
        <taxon>Platyhelminthes</taxon>
        <taxon>Trematoda</taxon>
        <taxon>Digenea</taxon>
        <taxon>Plagiorchiida</taxon>
        <taxon>Pronocephalata</taxon>
        <taxon>Paramphistomoidea</taxon>
        <taxon>Paramphistomidae</taxon>
        <taxon>Calicophoron</taxon>
    </lineage>
</organism>
<dbReference type="PANTHER" id="PTHR12783">
    <property type="entry name" value="RALA BINDING PROTEIN 1 RALBP1"/>
    <property type="match status" value="1"/>
</dbReference>
<reference evidence="4" key="1">
    <citation type="submission" date="2024-06" db="EMBL/GenBank/DDBJ databases">
        <authorList>
            <person name="Liu X."/>
            <person name="Lenzi L."/>
            <person name="Haldenby T S."/>
            <person name="Uol C."/>
        </authorList>
    </citation>
    <scope>NUCLEOTIDE SEQUENCE</scope>
</reference>
<feature type="coiled-coil region" evidence="1">
    <location>
        <begin position="923"/>
        <end position="950"/>
    </location>
</feature>
<evidence type="ECO:0000313" key="5">
    <source>
        <dbReference type="Proteomes" id="UP001497525"/>
    </source>
</evidence>
<feature type="region of interest" description="Disordered" evidence="2">
    <location>
        <begin position="732"/>
        <end position="755"/>
    </location>
</feature>
<accession>A0AAV2TDG6</accession>
<dbReference type="InterPro" id="IPR008936">
    <property type="entry name" value="Rho_GTPase_activation_prot"/>
</dbReference>
<feature type="compositionally biased region" description="Low complexity" evidence="2">
    <location>
        <begin position="1070"/>
        <end position="1082"/>
    </location>
</feature>
<feature type="region of interest" description="Disordered" evidence="2">
    <location>
        <begin position="1005"/>
        <end position="1101"/>
    </location>
</feature>
<feature type="compositionally biased region" description="Basic residues" evidence="2">
    <location>
        <begin position="157"/>
        <end position="168"/>
    </location>
</feature>
<dbReference type="GO" id="GO:0005096">
    <property type="term" value="F:GTPase activator activity"/>
    <property type="evidence" value="ECO:0007669"/>
    <property type="project" value="InterPro"/>
</dbReference>
<gene>
    <name evidence="4" type="ORF">CDAUBV1_LOCUS7841</name>
</gene>
<dbReference type="SMART" id="SM00324">
    <property type="entry name" value="RhoGAP"/>
    <property type="match status" value="1"/>
</dbReference>
<evidence type="ECO:0000256" key="2">
    <source>
        <dbReference type="SAM" id="MobiDB-lite"/>
    </source>
</evidence>
<feature type="compositionally biased region" description="Polar residues" evidence="2">
    <location>
        <begin position="113"/>
        <end position="123"/>
    </location>
</feature>
<feature type="region of interest" description="Disordered" evidence="2">
    <location>
        <begin position="31"/>
        <end position="183"/>
    </location>
</feature>
<dbReference type="Gene3D" id="1.10.555.10">
    <property type="entry name" value="Rho GTPase activation protein"/>
    <property type="match status" value="1"/>
</dbReference>
<name>A0AAV2TDG6_CALDB</name>
<evidence type="ECO:0000313" key="4">
    <source>
        <dbReference type="EMBL" id="CAL5134463.1"/>
    </source>
</evidence>
<dbReference type="GO" id="GO:0031267">
    <property type="term" value="F:small GTPase binding"/>
    <property type="evidence" value="ECO:0007669"/>
    <property type="project" value="InterPro"/>
</dbReference>
<evidence type="ECO:0000256" key="1">
    <source>
        <dbReference type="SAM" id="Coils"/>
    </source>
</evidence>
<feature type="compositionally biased region" description="Polar residues" evidence="2">
    <location>
        <begin position="683"/>
        <end position="693"/>
    </location>
</feature>
<dbReference type="Pfam" id="PF00620">
    <property type="entry name" value="RhoGAP"/>
    <property type="match status" value="2"/>
</dbReference>
<dbReference type="EMBL" id="CAXLJL010000201">
    <property type="protein sequence ID" value="CAL5134463.1"/>
    <property type="molecule type" value="Genomic_DNA"/>
</dbReference>
<dbReference type="GO" id="GO:0007264">
    <property type="term" value="P:small GTPase-mediated signal transduction"/>
    <property type="evidence" value="ECO:0007669"/>
    <property type="project" value="InterPro"/>
</dbReference>
<dbReference type="SUPFAM" id="SSF48350">
    <property type="entry name" value="GTPase activation domain, GAP"/>
    <property type="match status" value="1"/>
</dbReference>
<feature type="region of interest" description="Disordered" evidence="2">
    <location>
        <begin position="668"/>
        <end position="696"/>
    </location>
</feature>
<dbReference type="PROSITE" id="PS50238">
    <property type="entry name" value="RHOGAP"/>
    <property type="match status" value="1"/>
</dbReference>
<feature type="region of interest" description="Disordered" evidence="2">
    <location>
        <begin position="594"/>
        <end position="637"/>
    </location>
</feature>
<dbReference type="InterPro" id="IPR039767">
    <property type="entry name" value="RALBP1"/>
</dbReference>
<protein>
    <recommendedName>
        <fullName evidence="3">Rho-GAP domain-containing protein</fullName>
    </recommendedName>
</protein>
<dbReference type="AlphaFoldDB" id="A0AAV2TDG6"/>
<feature type="domain" description="Rho-GAP" evidence="3">
    <location>
        <begin position="191"/>
        <end position="482"/>
    </location>
</feature>
<sequence length="1194" mass="131537">MEEAKSKTLSLGPHTVPLSASVQLVDNAGCLSDAGSHPCTMPSRPQFMYASAARPNPTKSVKKLKSGFRLPGTKKHRKEQKVKSSLLGTDSTEPASLAGDTQMLTASVPAPSQGESVKSSQSVGLCPSTVSRKEAKREKRLKKKLQQQQQDEDRSHHTSSSKGKRKRELKLDSSKSHTQSSTVPTKPLFGVLLDVACSRSPSHDGVPLPGFFRHCIDYIERNGLSSEGIYRVPGVNSQVQALISSLDRGEEFPLIAPTSAAFYQQDMHKSAFGSRGPHFSSGYRTAADVNAKPRMHPSNSGHSSYNASYLTKGFVGSPVRLSGHPAQAPESRVVGSHSGTCSDIATAHLPHDLAVVASVIKHFLRNLPEPVLTNKLRAVMEEIPTNGPEVYTTLSKLVHQELPRPHRYLLAWMLQHITHIVDRSGENLMSLANISIVLSPCLGISHRLLAILLNPAPSDFQINLNELDPTLPTLTTDEPNVDPSSYHWLFPHPAYLLRPYHPPLRPAPDLELPETNAELDLELQKQESLLLHLHDQIGRGDTDPDKESLLWEVQHLVTEIKRRKTLVDPEGIRAELLRQEAQLDRLHKAIAESAMGQSRTATNDLSSSSQQTGFFPDSSTQRRRGTQSDKSAAKAHANSIPSYADELWAVQRQITMLKRRLKQQEKMVSQVASSKATTDKTENTTSEPQSDSHANPMVVKIPGVVPLNIPSLSELDQEEVLNLSLRRLPVDVSPTNAQQPQVTLPQPGTELKQSESVSKVVKLDSTVTTASEFPHTKDGKQTEPMESSEEVADDAKDIPVVIEAPKQESEIEPANSLSKPIDEETTHTEELVGVQHIETSDKVQYDVEERTVRQAPDKTVERSDDKIVTAEPNNTPTTTTPQPYTRDQIIQPLPSSPWRILDSASTAPQRQVLQQVAFYTARKQELNAIHADLRARIRSENAEIRRLESCINHLLETGGKRVQRIYDAQFSAIRLCPPSASSPVTEHSSVWLSQSWTKLAENLNTESYPGVSGENDACLISGESERSDSSEESEELLPVNGSAEVVAYTRLNDESDDRSSLDGRPPPTRSSPKSPIPLSSSSEGRVASGPSRIHTLGIDEGLEELCDDDEDEDEEEDEGEADLARTLHQLTLDNARLEQLNARYFEGIQAERNRCAELKVLLRLRCNTVACSMPFASDSNQLLDRPALPNLQSD</sequence>
<dbReference type="PANTHER" id="PTHR12783:SF5">
    <property type="entry name" value="RALA-BINDING PROTEIN 1"/>
    <property type="match status" value="1"/>
</dbReference>
<evidence type="ECO:0000259" key="3">
    <source>
        <dbReference type="PROSITE" id="PS50238"/>
    </source>
</evidence>
<keyword evidence="1" id="KW-0175">Coiled coil</keyword>
<feature type="compositionally biased region" description="Polar residues" evidence="2">
    <location>
        <begin position="733"/>
        <end position="746"/>
    </location>
</feature>
<dbReference type="InterPro" id="IPR000198">
    <property type="entry name" value="RhoGAP_dom"/>
</dbReference>
<feature type="compositionally biased region" description="Basic and acidic residues" evidence="2">
    <location>
        <begin position="774"/>
        <end position="783"/>
    </location>
</feature>
<comment type="caution">
    <text evidence="4">The sequence shown here is derived from an EMBL/GenBank/DDBJ whole genome shotgun (WGS) entry which is preliminary data.</text>
</comment>
<dbReference type="Proteomes" id="UP001497525">
    <property type="component" value="Unassembled WGS sequence"/>
</dbReference>
<feature type="compositionally biased region" description="Polar residues" evidence="2">
    <location>
        <begin position="595"/>
        <end position="619"/>
    </location>
</feature>
<feature type="compositionally biased region" description="Basic and acidic residues" evidence="2">
    <location>
        <begin position="1051"/>
        <end position="1061"/>
    </location>
</feature>
<proteinExistence type="predicted"/>
<feature type="region of interest" description="Disordered" evidence="2">
    <location>
        <begin position="768"/>
        <end position="793"/>
    </location>
</feature>
<dbReference type="Gene3D" id="1.20.58.90">
    <property type="match status" value="2"/>
</dbReference>